<feature type="compositionally biased region" description="Polar residues" evidence="1">
    <location>
        <begin position="605"/>
        <end position="629"/>
    </location>
</feature>
<protein>
    <submittedName>
        <fullName evidence="3">Flagellar hook-length control protein FliK</fullName>
    </submittedName>
</protein>
<dbReference type="CDD" id="cd17470">
    <property type="entry name" value="T3SS_Flik_C"/>
    <property type="match status" value="1"/>
</dbReference>
<dbReference type="AlphaFoldDB" id="A0A327WSF8"/>
<dbReference type="InterPro" id="IPR052563">
    <property type="entry name" value="FliK"/>
</dbReference>
<evidence type="ECO:0000313" key="6">
    <source>
        <dbReference type="Proteomes" id="UP000287865"/>
    </source>
</evidence>
<evidence type="ECO:0000313" key="3">
    <source>
        <dbReference type="EMBL" id="RAJ94613.1"/>
    </source>
</evidence>
<dbReference type="InterPro" id="IPR038610">
    <property type="entry name" value="FliK-like_C_sf"/>
</dbReference>
<dbReference type="InterPro" id="IPR021136">
    <property type="entry name" value="Flagellar_hook_control-like_C"/>
</dbReference>
<dbReference type="OrthoDB" id="1792985at2"/>
<dbReference type="PANTHER" id="PTHR37533:SF2">
    <property type="entry name" value="FLAGELLAR HOOK-LENGTH CONTROL PROTEIN"/>
    <property type="match status" value="1"/>
</dbReference>
<keyword evidence="3" id="KW-0969">Cilium</keyword>
<organism evidence="3 5">
    <name type="scientific">Aliidiomarina maris</name>
    <dbReference type="NCBI Taxonomy" id="531312"/>
    <lineage>
        <taxon>Bacteria</taxon>
        <taxon>Pseudomonadati</taxon>
        <taxon>Pseudomonadota</taxon>
        <taxon>Gammaproteobacteria</taxon>
        <taxon>Alteromonadales</taxon>
        <taxon>Idiomarinaceae</taxon>
        <taxon>Aliidiomarina</taxon>
    </lineage>
</organism>
<feature type="region of interest" description="Disordered" evidence="1">
    <location>
        <begin position="439"/>
        <end position="458"/>
    </location>
</feature>
<evidence type="ECO:0000313" key="4">
    <source>
        <dbReference type="EMBL" id="RUO19717.1"/>
    </source>
</evidence>
<dbReference type="PANTHER" id="PTHR37533">
    <property type="entry name" value="FLAGELLAR HOOK-LENGTH CONTROL PROTEIN"/>
    <property type="match status" value="1"/>
</dbReference>
<evidence type="ECO:0000313" key="5">
    <source>
        <dbReference type="Proteomes" id="UP000249203"/>
    </source>
</evidence>
<accession>A0A327WSF8</accession>
<dbReference type="Pfam" id="PF02120">
    <property type="entry name" value="Flg_hook"/>
    <property type="match status" value="1"/>
</dbReference>
<keyword evidence="6" id="KW-1185">Reference proteome</keyword>
<feature type="compositionally biased region" description="Polar residues" evidence="1">
    <location>
        <begin position="11"/>
        <end position="21"/>
    </location>
</feature>
<dbReference type="EMBL" id="QLMD01000014">
    <property type="protein sequence ID" value="RAJ94613.1"/>
    <property type="molecule type" value="Genomic_DNA"/>
</dbReference>
<proteinExistence type="predicted"/>
<feature type="compositionally biased region" description="Polar residues" evidence="1">
    <location>
        <begin position="478"/>
        <end position="505"/>
    </location>
</feature>
<feature type="region of interest" description="Disordered" evidence="1">
    <location>
        <begin position="468"/>
        <end position="512"/>
    </location>
</feature>
<reference evidence="4 6" key="1">
    <citation type="journal article" date="2018" name="Front. Microbiol.">
        <title>Genome-Based Analysis Reveals the Taxonomy and Diversity of the Family Idiomarinaceae.</title>
        <authorList>
            <person name="Liu Y."/>
            <person name="Lai Q."/>
            <person name="Shao Z."/>
        </authorList>
    </citation>
    <scope>NUCLEOTIDE SEQUENCE [LARGE SCALE GENOMIC DNA]</scope>
    <source>
        <strain evidence="4 6">CF12-14</strain>
    </source>
</reference>
<feature type="domain" description="Flagellar hook-length control protein-like C-terminal" evidence="2">
    <location>
        <begin position="531"/>
        <end position="613"/>
    </location>
</feature>
<dbReference type="Proteomes" id="UP000249203">
    <property type="component" value="Unassembled WGS sequence"/>
</dbReference>
<name>A0A327WSF8_9GAMM</name>
<evidence type="ECO:0000256" key="1">
    <source>
        <dbReference type="SAM" id="MobiDB-lite"/>
    </source>
</evidence>
<gene>
    <name evidence="3" type="ORF">B0I24_11416</name>
    <name evidence="4" type="ORF">CWE07_12625</name>
</gene>
<keyword evidence="3" id="KW-0282">Flagellum</keyword>
<dbReference type="RefSeq" id="WP_111570188.1">
    <property type="nucleotide sequence ID" value="NZ_PIPK01000015.1"/>
</dbReference>
<feature type="region of interest" description="Disordered" evidence="1">
    <location>
        <begin position="604"/>
        <end position="632"/>
    </location>
</feature>
<dbReference type="EMBL" id="PIPK01000015">
    <property type="protein sequence ID" value="RUO19717.1"/>
    <property type="molecule type" value="Genomic_DNA"/>
</dbReference>
<sequence length="657" mass="71044">MNLLHGLTVSDRPSSITSSNAGEHLNLKPDAVSPFASDFRALLAQSNSPNTALRHTSAGVDADKPLDVSVTEQWLASVELLRDAAPAGSDLEALAQAHGLELNELAALLKDALATSAHGSPTSAADGKDLPVDMPLSSIAAMVSQLLRDASAQTSEQATLDPRLQAVLEDVAQLTRAQDTAEMPTWQHIKQLLAQGGDKSDTPSWHTQPVDHALPIEPDQQVRDSELDQLMTLLESIDVSELQAMQSQGGDSQLDTTDTLDLSSLDEESQQLLQHLLQLAQLLNEADTENLDLTALDPEQQALLQQLLVIEQAVREQDSEFQDVEVKDKPFSLAQLLFAADDDAPDLQQLRSELLSKLEQNGRSVEQNTSPNATQAEQRLSQVLKDLQQLVTQQEGEQRQHTRAANVALGNSSATSSVAQAFGQATEAFKEQLQQAVQRAERTDAAESSNSERTLSLDALRRQVADVAPPSTADARMSSVQQGQTLTPQAAATREAQAQPSTPHTSAYEAARQAQQAIDILGPQAPERLRERVAVMFNTRTQAAEMRLDPPDLGRLNIRLSLNQDTTSVSFQVSTPQAREAIEQSLPRLRELLAEQGIQLADANVSEQRSGNAQQGQDGEQRGQSSQASVDIDHESEQLVSVAAPGRVAEGQVDYFV</sequence>
<comment type="caution">
    <text evidence="3">The sequence shown here is derived from an EMBL/GenBank/DDBJ whole genome shotgun (WGS) entry which is preliminary data.</text>
</comment>
<evidence type="ECO:0000259" key="2">
    <source>
        <dbReference type="Pfam" id="PF02120"/>
    </source>
</evidence>
<reference evidence="3 5" key="2">
    <citation type="submission" date="2018-06" db="EMBL/GenBank/DDBJ databases">
        <title>Genomic Encyclopedia of Type Strains, Phase III (KMG-III): the genomes of soil and plant-associated and newly described type strains.</title>
        <authorList>
            <person name="Whitman W."/>
        </authorList>
    </citation>
    <scope>NUCLEOTIDE SEQUENCE [LARGE SCALE GENOMIC DNA]</scope>
    <source>
        <strain evidence="3 5">CGMCC 1.15366</strain>
    </source>
</reference>
<keyword evidence="3" id="KW-0966">Cell projection</keyword>
<dbReference type="Gene3D" id="3.30.750.140">
    <property type="match status" value="1"/>
</dbReference>
<dbReference type="Proteomes" id="UP000287865">
    <property type="component" value="Unassembled WGS sequence"/>
</dbReference>
<feature type="region of interest" description="Disordered" evidence="1">
    <location>
        <begin position="1"/>
        <end position="24"/>
    </location>
</feature>